<proteinExistence type="predicted"/>
<protein>
    <submittedName>
        <fullName evidence="1">DUF6448 family protein</fullName>
    </submittedName>
</protein>
<reference evidence="1 2" key="1">
    <citation type="journal article" date="2019" name="Int. J. Syst. Evol. Microbiol.">
        <title>The Global Catalogue of Microorganisms (GCM) 10K type strain sequencing project: providing services to taxonomists for standard genome sequencing and annotation.</title>
        <authorList>
            <consortium name="The Broad Institute Genomics Platform"/>
            <consortium name="The Broad Institute Genome Sequencing Center for Infectious Disease"/>
            <person name="Wu L."/>
            <person name="Ma J."/>
        </authorList>
    </citation>
    <scope>NUCLEOTIDE SEQUENCE [LARGE SCALE GENOMIC DNA]</scope>
    <source>
        <strain evidence="1 2">JCM 11117</strain>
    </source>
</reference>
<gene>
    <name evidence="1" type="ORF">GCM10009559_05500</name>
</gene>
<dbReference type="Pfam" id="PF20046">
    <property type="entry name" value="DUF6448"/>
    <property type="match status" value="1"/>
</dbReference>
<sequence length="178" mass="19322">MPPHCDSLDGPVVTAARQALDQSDVDLVLPYVHADGEQEVQRAFELALEVRNLGPEAREVADRWLFETVVRVHRAGEEAPFTGLKPAGLDVGPVIPAAERALDAGSPEPLGDVLCGIVREQVERRHRHAMERRTHGGDGVPAARAAVEAVLGLEVWAHAVYRQLMADPHEPAGAHEHE</sequence>
<evidence type="ECO:0000313" key="1">
    <source>
        <dbReference type="EMBL" id="GAA0922217.1"/>
    </source>
</evidence>
<name>A0ABN1P500_9PSEU</name>
<keyword evidence="2" id="KW-1185">Reference proteome</keyword>
<dbReference type="Proteomes" id="UP001499967">
    <property type="component" value="Unassembled WGS sequence"/>
</dbReference>
<dbReference type="EMBL" id="BAAAHP010000014">
    <property type="protein sequence ID" value="GAA0922217.1"/>
    <property type="molecule type" value="Genomic_DNA"/>
</dbReference>
<comment type="caution">
    <text evidence="1">The sequence shown here is derived from an EMBL/GenBank/DDBJ whole genome shotgun (WGS) entry which is preliminary data.</text>
</comment>
<accession>A0ABN1P500</accession>
<organism evidence="1 2">
    <name type="scientific">Pseudonocardia zijingensis</name>
    <dbReference type="NCBI Taxonomy" id="153376"/>
    <lineage>
        <taxon>Bacteria</taxon>
        <taxon>Bacillati</taxon>
        <taxon>Actinomycetota</taxon>
        <taxon>Actinomycetes</taxon>
        <taxon>Pseudonocardiales</taxon>
        <taxon>Pseudonocardiaceae</taxon>
        <taxon>Pseudonocardia</taxon>
    </lineage>
</organism>
<dbReference type="InterPro" id="IPR045613">
    <property type="entry name" value="DUF6448"/>
</dbReference>
<evidence type="ECO:0000313" key="2">
    <source>
        <dbReference type="Proteomes" id="UP001499967"/>
    </source>
</evidence>